<protein>
    <submittedName>
        <fullName evidence="2">Uncharacterized protein</fullName>
    </submittedName>
</protein>
<feature type="compositionally biased region" description="Basic and acidic residues" evidence="1">
    <location>
        <begin position="82"/>
        <end position="92"/>
    </location>
</feature>
<dbReference type="Proteomes" id="UP001253287">
    <property type="component" value="Unassembled WGS sequence"/>
</dbReference>
<dbReference type="RefSeq" id="WP_118992390.1">
    <property type="nucleotide sequence ID" value="NZ_CP083391.1"/>
</dbReference>
<accession>A0AAW8WMC6</accession>
<evidence type="ECO:0000256" key="1">
    <source>
        <dbReference type="SAM" id="MobiDB-lite"/>
    </source>
</evidence>
<evidence type="ECO:0000313" key="3">
    <source>
        <dbReference type="Proteomes" id="UP001253287"/>
    </source>
</evidence>
<dbReference type="AlphaFoldDB" id="A0AAW8WMC6"/>
<feature type="region of interest" description="Disordered" evidence="1">
    <location>
        <begin position="66"/>
        <end position="149"/>
    </location>
</feature>
<evidence type="ECO:0000313" key="2">
    <source>
        <dbReference type="EMBL" id="MDT9609328.1"/>
    </source>
</evidence>
<dbReference type="EMBL" id="JAVTXN010000015">
    <property type="protein sequence ID" value="MDT9609328.1"/>
    <property type="molecule type" value="Genomic_DNA"/>
</dbReference>
<proteinExistence type="predicted"/>
<gene>
    <name evidence="2" type="ORF">RON39_04190</name>
</gene>
<comment type="caution">
    <text evidence="2">The sequence shown here is derived from an EMBL/GenBank/DDBJ whole genome shotgun (WGS) entry which is preliminary data.</text>
</comment>
<sequence>MGRRKENQVVGFSVNRKTEPDLAKWLDNQDNKTKSMKFLIRLAIKSYKNEDLVKLGLLHSTLTIGSKTATTSKSETFATSDKNNDVNTKDQETGSDEVESSQKPTQSKISDDVEDKVEQDSVSKQNKDSETDTSSNNNAKNDPFRNLGV</sequence>
<reference evidence="2" key="1">
    <citation type="submission" date="2023-08" db="EMBL/GenBank/DDBJ databases">
        <title>Lactobacillus from the Female Urinary Tract.</title>
        <authorList>
            <person name="Stegman N."/>
            <person name="Jackson B."/>
            <person name="Steiling M."/>
            <person name="Sedano C."/>
            <person name="Wolfe A."/>
            <person name="Putonti C."/>
        </authorList>
    </citation>
    <scope>NUCLEOTIDE SEQUENCE</scope>
    <source>
        <strain evidence="2">UMB5661</strain>
    </source>
</reference>
<feature type="compositionally biased region" description="Basic and acidic residues" evidence="1">
    <location>
        <begin position="116"/>
        <end position="130"/>
    </location>
</feature>
<feature type="compositionally biased region" description="Polar residues" evidence="1">
    <location>
        <begin position="66"/>
        <end position="81"/>
    </location>
</feature>
<organism evidence="2 3">
    <name type="scientific">Lactobacillus crispatus</name>
    <dbReference type="NCBI Taxonomy" id="47770"/>
    <lineage>
        <taxon>Bacteria</taxon>
        <taxon>Bacillati</taxon>
        <taxon>Bacillota</taxon>
        <taxon>Bacilli</taxon>
        <taxon>Lactobacillales</taxon>
        <taxon>Lactobacillaceae</taxon>
        <taxon>Lactobacillus</taxon>
    </lineage>
</organism>
<name>A0AAW8WMC6_9LACO</name>